<gene>
    <name evidence="2" type="ORF">LTR25_000891</name>
</gene>
<reference evidence="2 3" key="1">
    <citation type="submission" date="2023-06" db="EMBL/GenBank/DDBJ databases">
        <title>Black Yeasts Isolated from many extreme environments.</title>
        <authorList>
            <person name="Coleine C."/>
            <person name="Stajich J.E."/>
            <person name="Selbmann L."/>
        </authorList>
    </citation>
    <scope>NUCLEOTIDE SEQUENCE [LARGE SCALE GENOMIC DNA]</scope>
    <source>
        <strain evidence="2 3">CCFEE 5887</strain>
    </source>
</reference>
<dbReference type="AlphaFoldDB" id="A0AAV9QL60"/>
<dbReference type="EMBL" id="JAXLQG010000001">
    <property type="protein sequence ID" value="KAK5545881.1"/>
    <property type="molecule type" value="Genomic_DNA"/>
</dbReference>
<keyword evidence="3" id="KW-1185">Reference proteome</keyword>
<evidence type="ECO:0000313" key="3">
    <source>
        <dbReference type="Proteomes" id="UP001345827"/>
    </source>
</evidence>
<accession>A0AAV9QL60</accession>
<organism evidence="2 3">
    <name type="scientific">Vermiconidia calcicola</name>
    <dbReference type="NCBI Taxonomy" id="1690605"/>
    <lineage>
        <taxon>Eukaryota</taxon>
        <taxon>Fungi</taxon>
        <taxon>Dikarya</taxon>
        <taxon>Ascomycota</taxon>
        <taxon>Pezizomycotina</taxon>
        <taxon>Dothideomycetes</taxon>
        <taxon>Dothideomycetidae</taxon>
        <taxon>Mycosphaerellales</taxon>
        <taxon>Extremaceae</taxon>
        <taxon>Vermiconidia</taxon>
    </lineage>
</organism>
<comment type="caution">
    <text evidence="2">The sequence shown here is derived from an EMBL/GenBank/DDBJ whole genome shotgun (WGS) entry which is preliminary data.</text>
</comment>
<evidence type="ECO:0000313" key="2">
    <source>
        <dbReference type="EMBL" id="KAK5545881.1"/>
    </source>
</evidence>
<evidence type="ECO:0000256" key="1">
    <source>
        <dbReference type="SAM" id="MobiDB-lite"/>
    </source>
</evidence>
<name>A0AAV9QL60_9PEZI</name>
<dbReference type="Proteomes" id="UP001345827">
    <property type="component" value="Unassembled WGS sequence"/>
</dbReference>
<proteinExistence type="predicted"/>
<protein>
    <submittedName>
        <fullName evidence="2">Uncharacterized protein</fullName>
    </submittedName>
</protein>
<feature type="region of interest" description="Disordered" evidence="1">
    <location>
        <begin position="229"/>
        <end position="251"/>
    </location>
</feature>
<sequence length="251" mass="28561">MRQEIERIQRLKHGVAIVFEMIFKPEYAVFEKVDMGTPEFGTEFAAALRKGRIVSVIHGHDQTVQQIELFAKLLDQQKEFGNDPPAMWHLPGKRKTYQLNRLNLEGYVFNIKDYGECRFELSSTQVGREWLKARFGKENVAPTEPVKARGVTIQLSNGRKSTLKSIGLVFPSTNSLQNHCRRDCRALLSNWTDRDQRGGETTRTDVETIEKLASYNVLLTFSNPVMVEGPADDQHGLEVPSSPRVAESEIR</sequence>